<dbReference type="InterPro" id="IPR015242">
    <property type="entry name" value="Ydc2_cat"/>
</dbReference>
<feature type="region of interest" description="Disordered" evidence="1">
    <location>
        <begin position="1"/>
        <end position="30"/>
    </location>
</feature>
<evidence type="ECO:0000259" key="2">
    <source>
        <dbReference type="Pfam" id="PF09159"/>
    </source>
</evidence>
<dbReference type="AlphaFoldDB" id="A0A1V8T1X2"/>
<dbReference type="GO" id="GO:0000403">
    <property type="term" value="F:Y-form DNA binding"/>
    <property type="evidence" value="ECO:0007669"/>
    <property type="project" value="TreeGrafter"/>
</dbReference>
<dbReference type="OrthoDB" id="5552842at2759"/>
<name>A0A1V8T1X2_9PEZI</name>
<dbReference type="GO" id="GO:0005739">
    <property type="term" value="C:mitochondrion"/>
    <property type="evidence" value="ECO:0007669"/>
    <property type="project" value="TreeGrafter"/>
</dbReference>
<dbReference type="InParanoid" id="A0A1V8T1X2"/>
<sequence>MSTKDYLAPSLHEDDANSNSTATGNAARSVDKKAKIAVARGWLKGEGGVSLQLQPEVKSVMDAFTTSRRSSARRKGVKDSETESSDVGKLDDLADCLLQGAAWVRWEENRRDMVKLMEDGGYDMSP</sequence>
<dbReference type="GO" id="GO:0000402">
    <property type="term" value="F:crossed form four-way junction DNA binding"/>
    <property type="evidence" value="ECO:0007669"/>
    <property type="project" value="TreeGrafter"/>
</dbReference>
<accession>A0A1V8T1X2</accession>
<dbReference type="Proteomes" id="UP000192596">
    <property type="component" value="Unassembled WGS sequence"/>
</dbReference>
<feature type="region of interest" description="Disordered" evidence="1">
    <location>
        <begin position="64"/>
        <end position="86"/>
    </location>
</feature>
<dbReference type="SUPFAM" id="SSF53098">
    <property type="entry name" value="Ribonuclease H-like"/>
    <property type="match status" value="1"/>
</dbReference>
<feature type="domain" description="Mitochondrial resolvase Ydc2 catalytic" evidence="2">
    <location>
        <begin position="21"/>
        <end position="112"/>
    </location>
</feature>
<dbReference type="InterPro" id="IPR036397">
    <property type="entry name" value="RNaseH_sf"/>
</dbReference>
<feature type="compositionally biased region" description="Basic and acidic residues" evidence="1">
    <location>
        <begin position="77"/>
        <end position="86"/>
    </location>
</feature>
<evidence type="ECO:0000256" key="1">
    <source>
        <dbReference type="SAM" id="MobiDB-lite"/>
    </source>
</evidence>
<reference evidence="4" key="1">
    <citation type="submission" date="2017-03" db="EMBL/GenBank/DDBJ databases">
        <title>Genomes of endolithic fungi from Antarctica.</title>
        <authorList>
            <person name="Coleine C."/>
            <person name="Masonjones S."/>
            <person name="Stajich J.E."/>
        </authorList>
    </citation>
    <scope>NUCLEOTIDE SEQUENCE [LARGE SCALE GENOMIC DNA]</scope>
    <source>
        <strain evidence="4">CCFEE 5527</strain>
    </source>
</reference>
<dbReference type="GO" id="GO:0004520">
    <property type="term" value="F:DNA endonuclease activity"/>
    <property type="evidence" value="ECO:0007669"/>
    <property type="project" value="TreeGrafter"/>
</dbReference>
<dbReference type="PANTHER" id="PTHR28072:SF1">
    <property type="entry name" value="CRUCIFORM CUTTING ENDONUCLEASE 1, MITOCHONDRIAL-RELATED"/>
    <property type="match status" value="1"/>
</dbReference>
<proteinExistence type="predicted"/>
<dbReference type="EMBL" id="NAJO01000019">
    <property type="protein sequence ID" value="OQO05309.1"/>
    <property type="molecule type" value="Genomic_DNA"/>
</dbReference>
<protein>
    <recommendedName>
        <fullName evidence="2">Mitochondrial resolvase Ydc2 catalytic domain-containing protein</fullName>
    </recommendedName>
</protein>
<organism evidence="3 4">
    <name type="scientific">Cryoendolithus antarcticus</name>
    <dbReference type="NCBI Taxonomy" id="1507870"/>
    <lineage>
        <taxon>Eukaryota</taxon>
        <taxon>Fungi</taxon>
        <taxon>Dikarya</taxon>
        <taxon>Ascomycota</taxon>
        <taxon>Pezizomycotina</taxon>
        <taxon>Dothideomycetes</taxon>
        <taxon>Dothideomycetidae</taxon>
        <taxon>Cladosporiales</taxon>
        <taxon>Cladosporiaceae</taxon>
        <taxon>Cryoendolithus</taxon>
    </lineage>
</organism>
<dbReference type="Gene3D" id="3.30.420.10">
    <property type="entry name" value="Ribonuclease H-like superfamily/Ribonuclease H"/>
    <property type="match status" value="1"/>
</dbReference>
<keyword evidence="4" id="KW-1185">Reference proteome</keyword>
<comment type="caution">
    <text evidence="3">The sequence shown here is derived from an EMBL/GenBank/DDBJ whole genome shotgun (WGS) entry which is preliminary data.</text>
</comment>
<dbReference type="GO" id="GO:0070336">
    <property type="term" value="F:flap-structured DNA binding"/>
    <property type="evidence" value="ECO:0007669"/>
    <property type="project" value="TreeGrafter"/>
</dbReference>
<dbReference type="STRING" id="1507870.A0A1V8T1X2"/>
<dbReference type="InterPro" id="IPR039197">
    <property type="entry name" value="Mrs1/Cce1"/>
</dbReference>
<evidence type="ECO:0000313" key="4">
    <source>
        <dbReference type="Proteomes" id="UP000192596"/>
    </source>
</evidence>
<evidence type="ECO:0000313" key="3">
    <source>
        <dbReference type="EMBL" id="OQO05309.1"/>
    </source>
</evidence>
<feature type="compositionally biased region" description="Low complexity" evidence="1">
    <location>
        <begin position="17"/>
        <end position="27"/>
    </location>
</feature>
<dbReference type="Pfam" id="PF09159">
    <property type="entry name" value="Ydc2-catalyt"/>
    <property type="match status" value="1"/>
</dbReference>
<dbReference type="PANTHER" id="PTHR28072">
    <property type="entry name" value="CRUCIFORM CUTTING ENDONUCLEASE 1, MITOCHONDRIAL-RELATED"/>
    <property type="match status" value="1"/>
</dbReference>
<dbReference type="InterPro" id="IPR012337">
    <property type="entry name" value="RNaseH-like_sf"/>
</dbReference>
<gene>
    <name evidence="3" type="ORF">B0A48_09077</name>
</gene>